<evidence type="ECO:0000313" key="2">
    <source>
        <dbReference type="Proteomes" id="UP000008144"/>
    </source>
</evidence>
<dbReference type="InParanoid" id="H2XR27"/>
<dbReference type="Ensembl" id="ENSCINT00000036430.1">
    <property type="protein sequence ID" value="ENSCINP00000032111.1"/>
    <property type="gene ID" value="ENSCING00000024824.1"/>
</dbReference>
<keyword evidence="2" id="KW-1185">Reference proteome</keyword>
<dbReference type="Proteomes" id="UP000008144">
    <property type="component" value="Unassembled WGS sequence"/>
</dbReference>
<accession>H2XR27</accession>
<dbReference type="HOGENOM" id="CLU_3423236_0_0_1"/>
<protein>
    <submittedName>
        <fullName evidence="1">Uncharacterized protein</fullName>
    </submittedName>
</protein>
<reference evidence="2" key="1">
    <citation type="journal article" date="2002" name="Science">
        <title>The draft genome of Ciona intestinalis: insights into chordate and vertebrate origins.</title>
        <authorList>
            <person name="Dehal P."/>
            <person name="Satou Y."/>
            <person name="Campbell R.K."/>
            <person name="Chapman J."/>
            <person name="Degnan B."/>
            <person name="De Tomaso A."/>
            <person name="Davidson B."/>
            <person name="Di Gregorio A."/>
            <person name="Gelpke M."/>
            <person name="Goodstein D.M."/>
            <person name="Harafuji N."/>
            <person name="Hastings K.E."/>
            <person name="Ho I."/>
            <person name="Hotta K."/>
            <person name="Huang W."/>
            <person name="Kawashima T."/>
            <person name="Lemaire P."/>
            <person name="Martinez D."/>
            <person name="Meinertzhagen I.A."/>
            <person name="Necula S."/>
            <person name="Nonaka M."/>
            <person name="Putnam N."/>
            <person name="Rash S."/>
            <person name="Saiga H."/>
            <person name="Satake M."/>
            <person name="Terry A."/>
            <person name="Yamada L."/>
            <person name="Wang H.G."/>
            <person name="Awazu S."/>
            <person name="Azumi K."/>
            <person name="Boore J."/>
            <person name="Branno M."/>
            <person name="Chin-Bow S."/>
            <person name="DeSantis R."/>
            <person name="Doyle S."/>
            <person name="Francino P."/>
            <person name="Keys D.N."/>
            <person name="Haga S."/>
            <person name="Hayashi H."/>
            <person name="Hino K."/>
            <person name="Imai K.S."/>
            <person name="Inaba K."/>
            <person name="Kano S."/>
            <person name="Kobayashi K."/>
            <person name="Kobayashi M."/>
            <person name="Lee B.I."/>
            <person name="Makabe K.W."/>
            <person name="Manohar C."/>
            <person name="Matassi G."/>
            <person name="Medina M."/>
            <person name="Mochizuki Y."/>
            <person name="Mount S."/>
            <person name="Morishita T."/>
            <person name="Miura S."/>
            <person name="Nakayama A."/>
            <person name="Nishizaka S."/>
            <person name="Nomoto H."/>
            <person name="Ohta F."/>
            <person name="Oishi K."/>
            <person name="Rigoutsos I."/>
            <person name="Sano M."/>
            <person name="Sasaki A."/>
            <person name="Sasakura Y."/>
            <person name="Shoguchi E."/>
            <person name="Shin-i T."/>
            <person name="Spagnuolo A."/>
            <person name="Stainier D."/>
            <person name="Suzuki M.M."/>
            <person name="Tassy O."/>
            <person name="Takatori N."/>
            <person name="Tokuoka M."/>
            <person name="Yagi K."/>
            <person name="Yoshizaki F."/>
            <person name="Wada S."/>
            <person name="Zhang C."/>
            <person name="Hyatt P.D."/>
            <person name="Larimer F."/>
            <person name="Detter C."/>
            <person name="Doggett N."/>
            <person name="Glavina T."/>
            <person name="Hawkins T."/>
            <person name="Richardson P."/>
            <person name="Lucas S."/>
            <person name="Kohara Y."/>
            <person name="Levine M."/>
            <person name="Satoh N."/>
            <person name="Rokhsar D.S."/>
        </authorList>
    </citation>
    <scope>NUCLEOTIDE SEQUENCE [LARGE SCALE GENOMIC DNA]</scope>
</reference>
<name>H2XR27_CIOIN</name>
<reference evidence="1" key="3">
    <citation type="submission" date="2025-09" db="UniProtKB">
        <authorList>
            <consortium name="Ensembl"/>
        </authorList>
    </citation>
    <scope>IDENTIFICATION</scope>
</reference>
<reference evidence="1" key="2">
    <citation type="submission" date="2025-08" db="UniProtKB">
        <authorList>
            <consortium name="Ensembl"/>
        </authorList>
    </citation>
    <scope>IDENTIFICATION</scope>
</reference>
<dbReference type="AlphaFoldDB" id="H2XR27"/>
<sequence length="23" mass="2560">MLNLGQIRGVKVGNLTFEFPVLN</sequence>
<proteinExistence type="predicted"/>
<organism evidence="1 2">
    <name type="scientific">Ciona intestinalis</name>
    <name type="common">Transparent sea squirt</name>
    <name type="synonym">Ascidia intestinalis</name>
    <dbReference type="NCBI Taxonomy" id="7719"/>
    <lineage>
        <taxon>Eukaryota</taxon>
        <taxon>Metazoa</taxon>
        <taxon>Chordata</taxon>
        <taxon>Tunicata</taxon>
        <taxon>Ascidiacea</taxon>
        <taxon>Phlebobranchia</taxon>
        <taxon>Cionidae</taxon>
        <taxon>Ciona</taxon>
    </lineage>
</organism>
<evidence type="ECO:0000313" key="1">
    <source>
        <dbReference type="Ensembl" id="ENSCINP00000032111.1"/>
    </source>
</evidence>